<dbReference type="InterPro" id="IPR050266">
    <property type="entry name" value="AB_hydrolase_sf"/>
</dbReference>
<dbReference type="GO" id="GO:0016020">
    <property type="term" value="C:membrane"/>
    <property type="evidence" value="ECO:0007669"/>
    <property type="project" value="TreeGrafter"/>
</dbReference>
<dbReference type="InterPro" id="IPR029058">
    <property type="entry name" value="AB_hydrolase_fold"/>
</dbReference>
<evidence type="ECO:0000256" key="1">
    <source>
        <dbReference type="ARBA" id="ARBA00022801"/>
    </source>
</evidence>
<dbReference type="SUPFAM" id="SSF53474">
    <property type="entry name" value="alpha/beta-Hydrolases"/>
    <property type="match status" value="1"/>
</dbReference>
<protein>
    <submittedName>
        <fullName evidence="3">Alpha/beta hydrolase</fullName>
    </submittedName>
</protein>
<organism evidence="3 4">
    <name type="scientific">Novosphingobium endophyticum</name>
    <dbReference type="NCBI Taxonomy" id="1955250"/>
    <lineage>
        <taxon>Bacteria</taxon>
        <taxon>Pseudomonadati</taxon>
        <taxon>Pseudomonadota</taxon>
        <taxon>Alphaproteobacteria</taxon>
        <taxon>Sphingomonadales</taxon>
        <taxon>Sphingomonadaceae</taxon>
        <taxon>Novosphingobium</taxon>
    </lineage>
</organism>
<keyword evidence="4" id="KW-1185">Reference proteome</keyword>
<feature type="domain" description="AB hydrolase-1" evidence="2">
    <location>
        <begin position="26"/>
        <end position="248"/>
    </location>
</feature>
<proteinExistence type="predicted"/>
<keyword evidence="1 3" id="KW-0378">Hydrolase</keyword>
<gene>
    <name evidence="3" type="ORF">GCM10011494_21470</name>
</gene>
<dbReference type="Pfam" id="PF00561">
    <property type="entry name" value="Abhydrolase_1"/>
    <property type="match status" value="1"/>
</dbReference>
<dbReference type="GO" id="GO:0016787">
    <property type="term" value="F:hydrolase activity"/>
    <property type="evidence" value="ECO:0007669"/>
    <property type="project" value="UniProtKB-KW"/>
</dbReference>
<dbReference type="PANTHER" id="PTHR43798:SF31">
    <property type="entry name" value="AB HYDROLASE SUPERFAMILY PROTEIN YCLE"/>
    <property type="match status" value="1"/>
</dbReference>
<dbReference type="Gene3D" id="3.40.50.1820">
    <property type="entry name" value="alpha/beta hydrolase"/>
    <property type="match status" value="1"/>
</dbReference>
<comment type="caution">
    <text evidence="3">The sequence shown here is derived from an EMBL/GenBank/DDBJ whole genome shotgun (WGS) entry which is preliminary data.</text>
</comment>
<sequence length="265" mass="28827">MMAVPFRIDMPHGSLAGDRREGSGTPLVLVHGFGGSRHDWEPLVTALPAELPLVAYDQRGFGESSGEAGVAFSHADDLLALLDAIEVGRADLCGMSLGGATALNFALNHPERVRRLVLISPLMVGWTWTDDWVERWKQIGRAARAGDIGTARELWWRHPLFGTTRAGPAAPLLRASIEAFHGRQWVQDDQRPELPEVDRLAELSVPTLLLTGTRDTEDFRLIADLIAAAGQDVTRIDHAGAGHLLNLETPGTIAGEIARFLQSEN</sequence>
<accession>A0A916TSX1</accession>
<dbReference type="PANTHER" id="PTHR43798">
    <property type="entry name" value="MONOACYLGLYCEROL LIPASE"/>
    <property type="match status" value="1"/>
</dbReference>
<evidence type="ECO:0000313" key="4">
    <source>
        <dbReference type="Proteomes" id="UP000608154"/>
    </source>
</evidence>
<dbReference type="AlphaFoldDB" id="A0A916TSX1"/>
<dbReference type="Proteomes" id="UP000608154">
    <property type="component" value="Unassembled WGS sequence"/>
</dbReference>
<dbReference type="InterPro" id="IPR000073">
    <property type="entry name" value="AB_hydrolase_1"/>
</dbReference>
<dbReference type="EMBL" id="BMHK01000012">
    <property type="protein sequence ID" value="GGC02598.1"/>
    <property type="molecule type" value="Genomic_DNA"/>
</dbReference>
<evidence type="ECO:0000259" key="2">
    <source>
        <dbReference type="Pfam" id="PF00561"/>
    </source>
</evidence>
<name>A0A916TSX1_9SPHN</name>
<evidence type="ECO:0000313" key="3">
    <source>
        <dbReference type="EMBL" id="GGC02598.1"/>
    </source>
</evidence>
<reference evidence="3" key="2">
    <citation type="submission" date="2020-09" db="EMBL/GenBank/DDBJ databases">
        <authorList>
            <person name="Sun Q."/>
            <person name="Zhou Y."/>
        </authorList>
    </citation>
    <scope>NUCLEOTIDE SEQUENCE</scope>
    <source>
        <strain evidence="3">CGMCC 1.15095</strain>
    </source>
</reference>
<dbReference type="PRINTS" id="PR00111">
    <property type="entry name" value="ABHYDROLASE"/>
</dbReference>
<reference evidence="3" key="1">
    <citation type="journal article" date="2014" name="Int. J. Syst. Evol. Microbiol.">
        <title>Complete genome sequence of Corynebacterium casei LMG S-19264T (=DSM 44701T), isolated from a smear-ripened cheese.</title>
        <authorList>
            <consortium name="US DOE Joint Genome Institute (JGI-PGF)"/>
            <person name="Walter F."/>
            <person name="Albersmeier A."/>
            <person name="Kalinowski J."/>
            <person name="Ruckert C."/>
        </authorList>
    </citation>
    <scope>NUCLEOTIDE SEQUENCE</scope>
    <source>
        <strain evidence="3">CGMCC 1.15095</strain>
    </source>
</reference>